<protein>
    <recommendedName>
        <fullName evidence="1">Minor capsid protein P8 central region domain-containing protein</fullName>
    </recommendedName>
</protein>
<name>A0A6C0IBM6_9ZZZZ</name>
<reference evidence="2" key="1">
    <citation type="journal article" date="2020" name="Nature">
        <title>Giant virus diversity and host interactions through global metagenomics.</title>
        <authorList>
            <person name="Schulz F."/>
            <person name="Roux S."/>
            <person name="Paez-Espino D."/>
            <person name="Jungbluth S."/>
            <person name="Walsh D.A."/>
            <person name="Denef V.J."/>
            <person name="McMahon K.D."/>
            <person name="Konstantinidis K.T."/>
            <person name="Eloe-Fadrosh E.A."/>
            <person name="Kyrpides N.C."/>
            <person name="Woyke T."/>
        </authorList>
    </citation>
    <scope>NUCLEOTIDE SEQUENCE</scope>
    <source>
        <strain evidence="2">GVMAG-M-3300023184-68</strain>
    </source>
</reference>
<accession>A0A6C0IBM6</accession>
<dbReference type="EMBL" id="MN740153">
    <property type="protein sequence ID" value="QHT90222.1"/>
    <property type="molecule type" value="Genomic_DNA"/>
</dbReference>
<dbReference type="InterPro" id="IPR043916">
    <property type="entry name" value="P8_CR"/>
</dbReference>
<feature type="domain" description="Minor capsid protein P8 central region" evidence="1">
    <location>
        <begin position="55"/>
        <end position="174"/>
    </location>
</feature>
<sequence length="176" mass="20763">MNTMTNTMIIDPVKYNGQVNLMEPEDATARFKMFERIAIKNKATEYRNPLEGIWEDSLLARLYFSAENIQILQNGIRAGVYRMSKNKYSIPPQNQDALKIVMRSIYLQYTTNSPNNITQQIETLNELVWDYCVPFVYNECIAYMKYIEDQSTLVMPMERSIPVDRDFKQLELKSWF</sequence>
<dbReference type="AlphaFoldDB" id="A0A6C0IBM6"/>
<evidence type="ECO:0000313" key="2">
    <source>
        <dbReference type="EMBL" id="QHT90222.1"/>
    </source>
</evidence>
<proteinExistence type="predicted"/>
<evidence type="ECO:0000259" key="1">
    <source>
        <dbReference type="Pfam" id="PF19065"/>
    </source>
</evidence>
<organism evidence="2">
    <name type="scientific">viral metagenome</name>
    <dbReference type="NCBI Taxonomy" id="1070528"/>
    <lineage>
        <taxon>unclassified sequences</taxon>
        <taxon>metagenomes</taxon>
        <taxon>organismal metagenomes</taxon>
    </lineage>
</organism>
<dbReference type="Pfam" id="PF19065">
    <property type="entry name" value="P8_CR"/>
    <property type="match status" value="1"/>
</dbReference>